<dbReference type="PANTHER" id="PTHR22946">
    <property type="entry name" value="DIENELACTONE HYDROLASE DOMAIN-CONTAINING PROTEIN-RELATED"/>
    <property type="match status" value="1"/>
</dbReference>
<reference evidence="2" key="1">
    <citation type="journal article" date="2013" name="Genome Announc.">
        <title>Draft genome sequence of the grapevine dieback fungus Eutypa lata UCR-EL1.</title>
        <authorList>
            <person name="Blanco-Ulate B."/>
            <person name="Rolshausen P.E."/>
            <person name="Cantu D."/>
        </authorList>
    </citation>
    <scope>NUCLEOTIDE SEQUENCE [LARGE SCALE GENOMIC DNA]</scope>
    <source>
        <strain evidence="2">UCR-EL1</strain>
    </source>
</reference>
<evidence type="ECO:0000313" key="2">
    <source>
        <dbReference type="Proteomes" id="UP000012174"/>
    </source>
</evidence>
<dbReference type="AlphaFoldDB" id="M7TZW5"/>
<dbReference type="KEGG" id="ela:UCREL1_744"/>
<dbReference type="PANTHER" id="PTHR22946:SF12">
    <property type="entry name" value="CONIDIAL PIGMENT BIOSYNTHESIS PROTEIN AYG1 (AFU_ORTHOLOGUE AFUA_2G17550)"/>
    <property type="match status" value="1"/>
</dbReference>
<dbReference type="GO" id="GO:0016787">
    <property type="term" value="F:hydrolase activity"/>
    <property type="evidence" value="ECO:0007669"/>
    <property type="project" value="UniProtKB-KW"/>
</dbReference>
<dbReference type="eggNOG" id="ENOG502QPTG">
    <property type="taxonomic scope" value="Eukaryota"/>
</dbReference>
<dbReference type="HOGENOM" id="CLU_034451_1_0_1"/>
<proteinExistence type="predicted"/>
<accession>M7TZW5</accession>
<keyword evidence="1" id="KW-0378">Hydrolase</keyword>
<dbReference type="Gene3D" id="3.40.50.1820">
    <property type="entry name" value="alpha/beta hydrolase"/>
    <property type="match status" value="1"/>
</dbReference>
<keyword evidence="2" id="KW-1185">Reference proteome</keyword>
<evidence type="ECO:0000313" key="1">
    <source>
        <dbReference type="EMBL" id="EMR72205.1"/>
    </source>
</evidence>
<dbReference type="InterPro" id="IPR029058">
    <property type="entry name" value="AB_hydrolase_fold"/>
</dbReference>
<dbReference type="Proteomes" id="UP000012174">
    <property type="component" value="Unassembled WGS sequence"/>
</dbReference>
<protein>
    <submittedName>
        <fullName evidence="1">Putative-dihydropseudooxynicotine hydrolase protein</fullName>
    </submittedName>
</protein>
<dbReference type="OrthoDB" id="249703at2759"/>
<gene>
    <name evidence="1" type="ORF">UCREL1_744</name>
</gene>
<dbReference type="Gene3D" id="1.20.1440.110">
    <property type="entry name" value="acylaminoacyl peptidase"/>
    <property type="match status" value="1"/>
</dbReference>
<dbReference type="InterPro" id="IPR050261">
    <property type="entry name" value="FrsA_esterase"/>
</dbReference>
<dbReference type="EMBL" id="KB705491">
    <property type="protein sequence ID" value="EMR72205.1"/>
    <property type="molecule type" value="Genomic_DNA"/>
</dbReference>
<sequence>MGHHAKRDNGTTDSMLQLSSDPSFHFEILRVLAGAPYQGGDIGEVLVAANKIAPGNFDSYYDAFYNLATRVHNTAQSIDSSRYPISARNALFREATYYRSADFFLHGNASDPRINSLWAQQLAAFDSAIALLPVPGKRIAIQADGFEVPAIFYGTGLPGRRPTMIACSGFDGSQEEMYHQIGEAILQRGMNVITYEGPGQPTVRRQQELGFIPNWEKVVSPVIDYALTRSEVDADKIGLWGSSFGGYLAPRAAAFDHRAAAVIAFDGIYSFAEGLEKQFGSDAVALFRSGNATAFNDAIEYALAQPSTPTSAKWGIEQGIWSFKAETPFDWFSKAQDYTLEGVVDQIMAPVFVGDADNDMFFPGQAKELADRLGPDRATYHLFTSADGAGEHCSLGAAVFSNQVILDWFEDVIGWEE</sequence>
<name>M7TZW5_EUTLA</name>
<dbReference type="SUPFAM" id="SSF53474">
    <property type="entry name" value="alpha/beta-Hydrolases"/>
    <property type="match status" value="1"/>
</dbReference>
<dbReference type="OMA" id="VVWGANH"/>
<organism evidence="1 2">
    <name type="scientific">Eutypa lata (strain UCR-EL1)</name>
    <name type="common">Grapevine dieback disease fungus</name>
    <name type="synonym">Eutypa armeniacae</name>
    <dbReference type="NCBI Taxonomy" id="1287681"/>
    <lineage>
        <taxon>Eukaryota</taxon>
        <taxon>Fungi</taxon>
        <taxon>Dikarya</taxon>
        <taxon>Ascomycota</taxon>
        <taxon>Pezizomycotina</taxon>
        <taxon>Sordariomycetes</taxon>
        <taxon>Xylariomycetidae</taxon>
        <taxon>Xylariales</taxon>
        <taxon>Diatrypaceae</taxon>
        <taxon>Eutypa</taxon>
    </lineage>
</organism>